<reference evidence="3" key="2">
    <citation type="submission" date="2025-08" db="UniProtKB">
        <authorList>
            <consortium name="Ensembl"/>
        </authorList>
    </citation>
    <scope>IDENTIFICATION</scope>
</reference>
<reference evidence="3" key="3">
    <citation type="submission" date="2025-09" db="UniProtKB">
        <authorList>
            <consortium name="Ensembl"/>
        </authorList>
    </citation>
    <scope>IDENTIFICATION</scope>
</reference>
<protein>
    <recommendedName>
        <fullName evidence="2">C-type lectin domain-containing protein</fullName>
    </recommendedName>
</protein>
<dbReference type="Pfam" id="PF00059">
    <property type="entry name" value="Lectin_C"/>
    <property type="match status" value="2"/>
</dbReference>
<dbReference type="SUPFAM" id="SSF56436">
    <property type="entry name" value="C-type lectin-like"/>
    <property type="match status" value="2"/>
</dbReference>
<dbReference type="GeneTree" id="ENSGT01100000263473"/>
<dbReference type="Gene3D" id="3.10.100.10">
    <property type="entry name" value="Mannose-Binding Protein A, subunit A"/>
    <property type="match status" value="2"/>
</dbReference>
<dbReference type="PROSITE" id="PS00615">
    <property type="entry name" value="C_TYPE_LECTIN_1"/>
    <property type="match status" value="1"/>
</dbReference>
<feature type="domain" description="C-type lectin" evidence="2">
    <location>
        <begin position="121"/>
        <end position="235"/>
    </location>
</feature>
<sequence>DMLTSFFHFLLSTASRHYHFINKPLSWSEAQSYCREKHADLATVDNMDDMRALAESLGGHIRQSWIGLERRGPMRWMWSDGSGTAHFTSWREDEPNNVAGNEWCAEFVEGNWNDVPCDQDLSFVCYEREFAYYAGALSWTRGQDTCRSKHTDLASVWNHDDTSEIKKLVNGEKAWIGLFRDTWTWSDGSDTSFRFWLNGKPDNHMGIENCATAGMSQQGHWEDVPCDERHPFICHGGELPKHESDFDLSTRSEKHGVRICSYTK</sequence>
<dbReference type="InterPro" id="IPR018378">
    <property type="entry name" value="C-type_lectin_CS"/>
</dbReference>
<evidence type="ECO:0000259" key="2">
    <source>
        <dbReference type="PROSITE" id="PS50041"/>
    </source>
</evidence>
<dbReference type="CDD" id="cd00037">
    <property type="entry name" value="CLECT"/>
    <property type="match status" value="1"/>
</dbReference>
<dbReference type="PANTHER" id="PTHR45784:SF3">
    <property type="entry name" value="C-TYPE LECTIN DOMAIN FAMILY 4 MEMBER K-LIKE-RELATED"/>
    <property type="match status" value="1"/>
</dbReference>
<dbReference type="InterPro" id="IPR016187">
    <property type="entry name" value="CTDL_fold"/>
</dbReference>
<dbReference type="InterPro" id="IPR016186">
    <property type="entry name" value="C-type_lectin-like/link_sf"/>
</dbReference>
<dbReference type="PROSITE" id="PS50041">
    <property type="entry name" value="C_TYPE_LECTIN_2"/>
    <property type="match status" value="2"/>
</dbReference>
<dbReference type="Proteomes" id="UP000472263">
    <property type="component" value="Chromosome 18"/>
</dbReference>
<organism evidence="3 4">
    <name type="scientific">Myripristis murdjan</name>
    <name type="common">pinecone soldierfish</name>
    <dbReference type="NCBI Taxonomy" id="586833"/>
    <lineage>
        <taxon>Eukaryota</taxon>
        <taxon>Metazoa</taxon>
        <taxon>Chordata</taxon>
        <taxon>Craniata</taxon>
        <taxon>Vertebrata</taxon>
        <taxon>Euteleostomi</taxon>
        <taxon>Actinopterygii</taxon>
        <taxon>Neopterygii</taxon>
        <taxon>Teleostei</taxon>
        <taxon>Neoteleostei</taxon>
        <taxon>Acanthomorphata</taxon>
        <taxon>Holocentriformes</taxon>
        <taxon>Holocentridae</taxon>
        <taxon>Myripristis</taxon>
    </lineage>
</organism>
<proteinExistence type="predicted"/>
<evidence type="ECO:0000313" key="3">
    <source>
        <dbReference type="Ensembl" id="ENSMMDP00005002884.1"/>
    </source>
</evidence>
<evidence type="ECO:0000256" key="1">
    <source>
        <dbReference type="ARBA" id="ARBA00023157"/>
    </source>
</evidence>
<keyword evidence="1" id="KW-1015">Disulfide bond</keyword>
<feature type="domain" description="C-type lectin" evidence="2">
    <location>
        <begin position="13"/>
        <end position="126"/>
    </location>
</feature>
<dbReference type="SMART" id="SM00034">
    <property type="entry name" value="CLECT"/>
    <property type="match status" value="2"/>
</dbReference>
<dbReference type="FunCoup" id="A0A667WQW5">
    <property type="interactions" value="9"/>
</dbReference>
<dbReference type="Ensembl" id="ENSMMDT00005002941.1">
    <property type="protein sequence ID" value="ENSMMDP00005002884.1"/>
    <property type="gene ID" value="ENSMMDG00005001612.1"/>
</dbReference>
<reference evidence="3" key="1">
    <citation type="submission" date="2019-06" db="EMBL/GenBank/DDBJ databases">
        <authorList>
            <consortium name="Wellcome Sanger Institute Data Sharing"/>
        </authorList>
    </citation>
    <scope>NUCLEOTIDE SEQUENCE [LARGE SCALE GENOMIC DNA]</scope>
</reference>
<name>A0A667WQW5_9TELE</name>
<evidence type="ECO:0000313" key="4">
    <source>
        <dbReference type="Proteomes" id="UP000472263"/>
    </source>
</evidence>
<dbReference type="AlphaFoldDB" id="A0A667WQW5"/>
<dbReference type="PANTHER" id="PTHR45784">
    <property type="entry name" value="C-TYPE LECTIN DOMAIN FAMILY 20 MEMBER A-RELATED"/>
    <property type="match status" value="1"/>
</dbReference>
<accession>A0A667WQW5</accession>
<dbReference type="InterPro" id="IPR001304">
    <property type="entry name" value="C-type_lectin-like"/>
</dbReference>
<keyword evidence="4" id="KW-1185">Reference proteome</keyword>
<dbReference type="InParanoid" id="A0A667WQW5"/>